<sequence>MDASAPLETAKPVALKRVFVSPGHNDPSEPINGLARELRSLGVKVYPADLSMTDDPYQWLNYALRSQILVFNRYDNGDGRYLQRQLYRAKLLGCSAVRWWVGTDVLNCLESQHTMQVAREVDAAVDLNIAVSPHLVTELRDIGIEAEYVPSFCDFSALPDNAPSPLPKGVLTYLPTHRRAFYGEAVLIAAIEANPDLEFLVIADESHALAHYPNVTSLGWIDDLRDIWSRVGLLLRVTEHDGMPRMVLEALARSRYVIYSEVFEGCWFAKSTEQVLEHLDNFKALGDPNLHGPSIVKFSKSAKFQYLEKLENQLRPGFSLIRFWQQLQAYKKLG</sequence>
<comment type="caution">
    <text evidence="1">The sequence shown here is derived from an EMBL/GenBank/DDBJ whole genome shotgun (WGS) entry which is preliminary data.</text>
</comment>
<dbReference type="SUPFAM" id="SSF53756">
    <property type="entry name" value="UDP-Glycosyltransferase/glycogen phosphorylase"/>
    <property type="match status" value="1"/>
</dbReference>
<evidence type="ECO:0000313" key="2">
    <source>
        <dbReference type="Proteomes" id="UP001501337"/>
    </source>
</evidence>
<protein>
    <submittedName>
        <fullName evidence="1">Uncharacterized protein</fullName>
    </submittedName>
</protein>
<evidence type="ECO:0000313" key="1">
    <source>
        <dbReference type="EMBL" id="GAA3974002.1"/>
    </source>
</evidence>
<gene>
    <name evidence="1" type="ORF">GCM10022278_33850</name>
</gene>
<dbReference type="EMBL" id="BAABBO010000018">
    <property type="protein sequence ID" value="GAA3974002.1"/>
    <property type="molecule type" value="Genomic_DNA"/>
</dbReference>
<organism evidence="1 2">
    <name type="scientific">Allohahella marinimesophila</name>
    <dbReference type="NCBI Taxonomy" id="1054972"/>
    <lineage>
        <taxon>Bacteria</taxon>
        <taxon>Pseudomonadati</taxon>
        <taxon>Pseudomonadota</taxon>
        <taxon>Gammaproteobacteria</taxon>
        <taxon>Oceanospirillales</taxon>
        <taxon>Hahellaceae</taxon>
        <taxon>Allohahella</taxon>
    </lineage>
</organism>
<accession>A0ABP7PZF0</accession>
<keyword evidence="2" id="KW-1185">Reference proteome</keyword>
<name>A0ABP7PZF0_9GAMM</name>
<reference evidence="2" key="1">
    <citation type="journal article" date="2019" name="Int. J. Syst. Evol. Microbiol.">
        <title>The Global Catalogue of Microorganisms (GCM) 10K type strain sequencing project: providing services to taxonomists for standard genome sequencing and annotation.</title>
        <authorList>
            <consortium name="The Broad Institute Genomics Platform"/>
            <consortium name="The Broad Institute Genome Sequencing Center for Infectious Disease"/>
            <person name="Wu L."/>
            <person name="Ma J."/>
        </authorList>
    </citation>
    <scope>NUCLEOTIDE SEQUENCE [LARGE SCALE GENOMIC DNA]</scope>
    <source>
        <strain evidence="2">JCM 17555</strain>
    </source>
</reference>
<proteinExistence type="predicted"/>
<dbReference type="Proteomes" id="UP001501337">
    <property type="component" value="Unassembled WGS sequence"/>
</dbReference>